<dbReference type="PANTHER" id="PTHR33490:SF1">
    <property type="entry name" value="SLL1233 PROTEIN"/>
    <property type="match status" value="1"/>
</dbReference>
<dbReference type="SMART" id="SM00460">
    <property type="entry name" value="TGc"/>
    <property type="match status" value="1"/>
</dbReference>
<accession>A0A158DNB8</accession>
<evidence type="ECO:0000313" key="3">
    <source>
        <dbReference type="EMBL" id="SAK95706.1"/>
    </source>
</evidence>
<dbReference type="SUPFAM" id="SSF54001">
    <property type="entry name" value="Cysteine proteinases"/>
    <property type="match status" value="1"/>
</dbReference>
<evidence type="ECO:0000259" key="2">
    <source>
        <dbReference type="SMART" id="SM00460"/>
    </source>
</evidence>
<dbReference type="InterPro" id="IPR002931">
    <property type="entry name" value="Transglutaminase-like"/>
</dbReference>
<dbReference type="Proteomes" id="UP000054596">
    <property type="component" value="Unassembled WGS sequence"/>
</dbReference>
<dbReference type="InterPro" id="IPR013589">
    <property type="entry name" value="Bac_transglu_N"/>
</dbReference>
<name>A0A158DNB8_9BURK</name>
<gene>
    <name evidence="3" type="ORF">AWB82_06946</name>
</gene>
<dbReference type="PANTHER" id="PTHR33490">
    <property type="entry name" value="BLR5614 PROTEIN-RELATED"/>
    <property type="match status" value="1"/>
</dbReference>
<dbReference type="EMBL" id="FCOJ02000100">
    <property type="protein sequence ID" value="SAK95706.1"/>
    <property type="molecule type" value="Genomic_DNA"/>
</dbReference>
<feature type="region of interest" description="Disordered" evidence="1">
    <location>
        <begin position="314"/>
        <end position="335"/>
    </location>
</feature>
<evidence type="ECO:0000313" key="4">
    <source>
        <dbReference type="Proteomes" id="UP000054596"/>
    </source>
</evidence>
<organism evidence="3 4">
    <name type="scientific">Caballeronia glebae</name>
    <dbReference type="NCBI Taxonomy" id="1777143"/>
    <lineage>
        <taxon>Bacteria</taxon>
        <taxon>Pseudomonadati</taxon>
        <taxon>Pseudomonadota</taxon>
        <taxon>Betaproteobacteria</taxon>
        <taxon>Burkholderiales</taxon>
        <taxon>Burkholderiaceae</taxon>
        <taxon>Caballeronia</taxon>
    </lineage>
</organism>
<reference evidence="3" key="1">
    <citation type="submission" date="2016-01" db="EMBL/GenBank/DDBJ databases">
        <authorList>
            <person name="Peeters C."/>
        </authorList>
    </citation>
    <scope>NUCLEOTIDE SEQUENCE [LARGE SCALE GENOMIC DNA]</scope>
    <source>
        <strain evidence="3">LMG 29325</strain>
    </source>
</reference>
<evidence type="ECO:0000256" key="1">
    <source>
        <dbReference type="SAM" id="MobiDB-lite"/>
    </source>
</evidence>
<dbReference type="AlphaFoldDB" id="A0A158DNB8"/>
<protein>
    <submittedName>
        <fullName evidence="3">Transglutaminase domain-containing protein</fullName>
    </submittedName>
</protein>
<dbReference type="InterPro" id="IPR038765">
    <property type="entry name" value="Papain-like_cys_pep_sf"/>
</dbReference>
<feature type="domain" description="Transglutaminase-like" evidence="2">
    <location>
        <begin position="175"/>
        <end position="267"/>
    </location>
</feature>
<dbReference type="Pfam" id="PF08379">
    <property type="entry name" value="Bact_transglu_N"/>
    <property type="match status" value="1"/>
</dbReference>
<proteinExistence type="predicted"/>
<dbReference type="Pfam" id="PF01841">
    <property type="entry name" value="Transglut_core"/>
    <property type="match status" value="1"/>
</dbReference>
<sequence>MSVFLEVEHVTIYRYNTPVEFSPHRVMFRPRAAHDIRVLSATLAASPHSTQYWMHDVFSNSVAVVEPRVPADTLELRARFVIEHFGVRNLELPVAPEAENYPFQYADEDRLDLASFLPPQYPEDQPLLRDWVAQFLPRRGTTHTRDILANINAAIRSDFQYQSRDAMGTQRPSETLNQRGGTCRDFALLMMEVVRGLGLAARFVSGYLYDQALDTPAAPAVRNTGLQQGARQIESRDEPLVLGAGATHAWLHVFLPGAGWVPYDPTNSLVGGTDLIRVAYTRKPEQAAPVSGSWFGSAEDFIGMDVSVGVRRIEPPTEPALTGERASPTPKADVS</sequence>
<dbReference type="OrthoDB" id="5438043at2"/>
<comment type="caution">
    <text evidence="3">The sequence shown here is derived from an EMBL/GenBank/DDBJ whole genome shotgun (WGS) entry which is preliminary data.</text>
</comment>
<keyword evidence="4" id="KW-1185">Reference proteome</keyword>
<dbReference type="Gene3D" id="3.10.620.30">
    <property type="match status" value="1"/>
</dbReference>
<dbReference type="STRING" id="1777143.AWB82_06946"/>